<protein>
    <recommendedName>
        <fullName evidence="2">DUF6533 domain-containing protein</fullName>
    </recommendedName>
</protein>
<feature type="transmembrane region" description="Helical" evidence="1">
    <location>
        <begin position="96"/>
        <end position="114"/>
    </location>
</feature>
<feature type="transmembrane region" description="Helical" evidence="1">
    <location>
        <begin position="223"/>
        <end position="244"/>
    </location>
</feature>
<dbReference type="AlphaFoldDB" id="A0A067SS07"/>
<proteinExistence type="predicted"/>
<organism evidence="3 4">
    <name type="scientific">Galerina marginata (strain CBS 339.88)</name>
    <dbReference type="NCBI Taxonomy" id="685588"/>
    <lineage>
        <taxon>Eukaryota</taxon>
        <taxon>Fungi</taxon>
        <taxon>Dikarya</taxon>
        <taxon>Basidiomycota</taxon>
        <taxon>Agaricomycotina</taxon>
        <taxon>Agaricomycetes</taxon>
        <taxon>Agaricomycetidae</taxon>
        <taxon>Agaricales</taxon>
        <taxon>Agaricineae</taxon>
        <taxon>Strophariaceae</taxon>
        <taxon>Galerina</taxon>
    </lineage>
</organism>
<evidence type="ECO:0000259" key="2">
    <source>
        <dbReference type="Pfam" id="PF20151"/>
    </source>
</evidence>
<feature type="transmembrane region" description="Helical" evidence="1">
    <location>
        <begin position="21"/>
        <end position="39"/>
    </location>
</feature>
<keyword evidence="4" id="KW-1185">Reference proteome</keyword>
<feature type="transmembrane region" description="Helical" evidence="1">
    <location>
        <begin position="45"/>
        <end position="62"/>
    </location>
</feature>
<feature type="domain" description="DUF6533" evidence="2">
    <location>
        <begin position="25"/>
        <end position="67"/>
    </location>
</feature>
<reference evidence="4" key="1">
    <citation type="journal article" date="2014" name="Proc. Natl. Acad. Sci. U.S.A.">
        <title>Extensive sampling of basidiomycete genomes demonstrates inadequacy of the white-rot/brown-rot paradigm for wood decay fungi.</title>
        <authorList>
            <person name="Riley R."/>
            <person name="Salamov A.A."/>
            <person name="Brown D.W."/>
            <person name="Nagy L.G."/>
            <person name="Floudas D."/>
            <person name="Held B.W."/>
            <person name="Levasseur A."/>
            <person name="Lombard V."/>
            <person name="Morin E."/>
            <person name="Otillar R."/>
            <person name="Lindquist E.A."/>
            <person name="Sun H."/>
            <person name="LaButti K.M."/>
            <person name="Schmutz J."/>
            <person name="Jabbour D."/>
            <person name="Luo H."/>
            <person name="Baker S.E."/>
            <person name="Pisabarro A.G."/>
            <person name="Walton J.D."/>
            <person name="Blanchette R.A."/>
            <person name="Henrissat B."/>
            <person name="Martin F."/>
            <person name="Cullen D."/>
            <person name="Hibbett D.S."/>
            <person name="Grigoriev I.V."/>
        </authorList>
    </citation>
    <scope>NUCLEOTIDE SEQUENCE [LARGE SCALE GENOMIC DNA]</scope>
    <source>
        <strain evidence="4">CBS 339.88</strain>
    </source>
</reference>
<dbReference type="Proteomes" id="UP000027222">
    <property type="component" value="Unassembled WGS sequence"/>
</dbReference>
<evidence type="ECO:0000313" key="3">
    <source>
        <dbReference type="EMBL" id="KDR72837.1"/>
    </source>
</evidence>
<dbReference type="Pfam" id="PF20151">
    <property type="entry name" value="DUF6533"/>
    <property type="match status" value="1"/>
</dbReference>
<feature type="transmembrane region" description="Helical" evidence="1">
    <location>
        <begin position="121"/>
        <end position="143"/>
    </location>
</feature>
<keyword evidence="1" id="KW-1133">Transmembrane helix</keyword>
<dbReference type="HOGENOM" id="CLU_035509_11_0_1"/>
<dbReference type="OrthoDB" id="3341843at2759"/>
<gene>
    <name evidence="3" type="ORF">GALMADRAFT_228526</name>
</gene>
<dbReference type="EMBL" id="KL142387">
    <property type="protein sequence ID" value="KDR72837.1"/>
    <property type="molecule type" value="Genomic_DNA"/>
</dbReference>
<evidence type="ECO:0000313" key="4">
    <source>
        <dbReference type="Proteomes" id="UP000027222"/>
    </source>
</evidence>
<accession>A0A067SS07</accession>
<feature type="transmembrane region" description="Helical" evidence="1">
    <location>
        <begin position="182"/>
        <end position="202"/>
    </location>
</feature>
<name>A0A067SS07_GALM3</name>
<sequence>MDPGFIAKHAIGQFSAAKLNLFLWIASYSLVVFDYIFTLDKEVKYVWSCPCSIGLVLFYLNRYLPFIDIILFSQIVLNTSTSSMACSVLARFSAWFIVIGMMISQTIIILRTYAIWGRRKLIFWILAPMTATSFTFALALTLYRTLSPTHSSLNKFETPTTSPQIRCQIAALSVNQQSMITLLVNFMLTLATETVITILTAIKAKEHVQKVSSSWVTQLYRNGFLYCVCMLALTTLNSVFSVVAPPSLKLLFFPLQRALHSIFCNRVILLILQHRNRISDNEDSSPRCRRLSNYAESTMDVFTSIQLDTTDDFESVPVIPWRERARMEWLR</sequence>
<keyword evidence="1" id="KW-0472">Membrane</keyword>
<keyword evidence="1" id="KW-0812">Transmembrane</keyword>
<dbReference type="InterPro" id="IPR045340">
    <property type="entry name" value="DUF6533"/>
</dbReference>
<evidence type="ECO:0000256" key="1">
    <source>
        <dbReference type="SAM" id="Phobius"/>
    </source>
</evidence>